<name>A0ABY5XUM9_RHISU</name>
<proteinExistence type="predicted"/>
<keyword evidence="1" id="KW-0614">Plasmid</keyword>
<sequence>MPKIRALCAEVEQQGKAVVRLASVEEIDAFALSQAAAKADKHIA</sequence>
<geneLocation type="plasmid" evidence="1 2">
    <name>pWSM1592_1</name>
</geneLocation>
<dbReference type="EMBL" id="CP104144">
    <property type="protein sequence ID" value="UWU18333.1"/>
    <property type="molecule type" value="Genomic_DNA"/>
</dbReference>
<evidence type="ECO:0000313" key="1">
    <source>
        <dbReference type="EMBL" id="UWU18333.1"/>
    </source>
</evidence>
<dbReference type="RefSeq" id="WP_260308576.1">
    <property type="nucleotide sequence ID" value="NZ_CP104144.1"/>
</dbReference>
<accession>A0ABY5XUM9</accession>
<dbReference type="Proteomes" id="UP001060123">
    <property type="component" value="Plasmid pWSM1592_1"/>
</dbReference>
<protein>
    <recommendedName>
        <fullName evidence="3">STAS domain-containing protein</fullName>
    </recommendedName>
</protein>
<evidence type="ECO:0008006" key="3">
    <source>
        <dbReference type="Google" id="ProtNLM"/>
    </source>
</evidence>
<keyword evidence="2" id="KW-1185">Reference proteome</keyword>
<reference evidence="1" key="1">
    <citation type="submission" date="2022-09" db="EMBL/GenBank/DDBJ databases">
        <title>Australian commercial rhizobial inoculants.</title>
        <authorList>
            <person name="Kohlmeier M.G."/>
            <person name="O'Hara G.W."/>
            <person name="Colombi E."/>
            <person name="Ramsay J.P."/>
            <person name="Terpolilli J."/>
        </authorList>
    </citation>
    <scope>NUCLEOTIDE SEQUENCE</scope>
    <source>
        <strain evidence="1">WSM1592</strain>
        <plasmid evidence="1">pWSM1592_1</plasmid>
    </source>
</reference>
<organism evidence="1 2">
    <name type="scientific">Rhizobium sullae</name>
    <name type="common">Rhizobium hedysari</name>
    <dbReference type="NCBI Taxonomy" id="50338"/>
    <lineage>
        <taxon>Bacteria</taxon>
        <taxon>Pseudomonadati</taxon>
        <taxon>Pseudomonadota</taxon>
        <taxon>Alphaproteobacteria</taxon>
        <taxon>Hyphomicrobiales</taxon>
        <taxon>Rhizobiaceae</taxon>
        <taxon>Rhizobium/Agrobacterium group</taxon>
        <taxon>Rhizobium</taxon>
    </lineage>
</organism>
<evidence type="ECO:0000313" key="2">
    <source>
        <dbReference type="Proteomes" id="UP001060123"/>
    </source>
</evidence>
<gene>
    <name evidence="1" type="ORF">N2599_24125</name>
</gene>